<dbReference type="CDD" id="cd11753">
    <property type="entry name" value="GH94N_ChvB_NdvB_2_like"/>
    <property type="match status" value="1"/>
</dbReference>
<reference evidence="7" key="1">
    <citation type="submission" date="2013-01" db="EMBL/GenBank/DDBJ databases">
        <title>Genome draft of Hydrogenophaga taeniospiralis 2K1.</title>
        <authorList>
            <person name="Gomila M."/>
            <person name="Lalucat J."/>
        </authorList>
    </citation>
    <scope>NUCLEOTIDE SEQUENCE</scope>
    <source>
        <strain evidence="7">CCUG 15921</strain>
    </source>
</reference>
<evidence type="ECO:0000259" key="5">
    <source>
        <dbReference type="Pfam" id="PF10091"/>
    </source>
</evidence>
<evidence type="ECO:0000256" key="3">
    <source>
        <dbReference type="SAM" id="Phobius"/>
    </source>
</evidence>
<sequence length="2861" mass="311727">MAAGSLQAQWAWVPPKIERMLDAARGVALEPIRSELFGVARFEQHGRSLGESHRAGRAGFGQATFYPRLQSNIRSLRAAYQYIAVEAHDGHDISPAAEWLFDNFHLIESQLREIREGLPARYYRSLPVLQDAPLVGLPRIYGVAWAFVAHTDSAFDETLLGHFLDAYQDTRELSQGELWALPTTLRVVLVENLRRLADRIASHKAARDFASLCASRIGELSLGAVTSMRELMEQRGVGDVFLSHLAQSLVGHATAATDSPLAQVRRWLQDVVPDLAALQAQHHAAQAADHLSVGNAVTALRLIGAADWPGIVARTSRVVRVMLRSPVFKAEDDATRDATLHGIERLSTQSGQGEAAVAQVLLVLMDGASGPAALAGHWLRGEGRTTLEQALGLKQRVAGLWRSVAGVSRTPAYLGAMGVGTVLLVAWLLQRPGWLDAGWPAQLGSVLVGLVMLLPASEAVVAVLNRLIGESVKPVHLPRLLLAEGIPPQARVMVVVPALLNHPAGIAQTVHRLHLHHLANPEAHAQFALLSDWCDADTEHRPEDQSLLSYAQDQLAALNTRHPVAPGSPPRFLLLHRPRSHSATQGQWLGWERKRGKLEQLVAALATGTPGPFFELGELSRTAPHTRYIFTLDSDTQLPPGRLRTLVGVAEHPDNQPRLDASGRRVLQGYGILQPRVVQPLAGEGVRTAWQWLFDGQTGIDPYSAMSSDVYQDLFGEGSFTGKGLLHVPTLHAVLGKRLPSEQVLSHDLLEGALVRCAVVTDVTLIEPEPDHADAAASRLHRWARGDWQLLPFLLRSRQWPLGAINRWKLFDNLRRSLVAPACLLLVGLAMAGLGVSLPAALALTVAAYTAGPLMGALAGWVPRHWRLLGQRYAVAATLDLLRALGGGLWHLALLPQQAVLALDAVLRTLHRLLLSRRHLLEWTTAEAAQAGLGTGLLPTLWRHRAESLAALTLAGLLWLFIPAPGALALAVLGLWALAPLLVWLCNTPRRPRPALAAADRELLEGVARDTWRLFERCVDADNHHLPPDNLQTMPYEMVAHRTSPTNIGLYLLSTACARQFGWIGTQDLLTRLEATLATLQRMERHRGHFLNWYDTRTLHPLPPRYVSTVDSGNLSAHLLTVAQACTELAHEPHAAQPGAEALRLSRQRLQPRLGLLQTLLHRPLEQTAIGRLLETPMPEPCEAAACAAFFALLQEASHELGGLTQLRNPAIVSHVTTPQDELAWLLSDHLATLHSAGQDAAAMGAGSCERATGRLRSLAAALEALAWAPDFHCLYNPRRHLLHIGYRLEEQQLDASYYDLLASESRSTSLLAIAKGELPVRHWAALGRPFFASGRRAVLRSWSGSMFEYLMPSLVVAEPRGSALREAGRSALQEQIAFVDGTPMPWGISESAYAGQDHTLAYQYAPQGVPRLALRRTPLTERVIAPYATVLATQVDAALACENLRRLAALSARGRYGFCEALDYTPTRQTHGDRFTVVHTFMAHHQGMSLVALANVLRAGVAQRWGMAHPRMQAVASLLHERAPRELPALLAPLRLPLQALQSRTPDHIRTLIPGAQALEPTHLLGNGRYSVTLRPNGAGWSRWGQTGITRWRDDALRDACGAFVYLRLGASGAPVSVTSHPAPDPHAAYSCRFHTDRVCFDALWPELRVNTTVWVSPEDDVELRKVVLSNLSDETIELELISALDVTLASHAADEAHPAFSNLFVKTDWLPEQQALRCVRAPRLVTEQTMQAAHFVADTEGEVLGLRCQTDRLRWLGRHHTPAQPLAQMDPVPLEAGPLETGLDPVAALGVRLRIAPGAQAIVTFATAASDDAATLCAVIDKYRQPSYVARSSVMSATLAGISAVPNRPRTDYLPVLHALTTALVLTLPKVAPPHPGPANAPPQRSDRRLLWPLGLSGERPLLLVHAGASQGLGLLRVLALVLREWSRAGVACDLVVLSHEAHSYHMPLQRELTLLLEQHAADLQARPGPAVTGLYLLRADDLSAEQIGTLRSLARVQLQADGQALLHQVRAWCDCHETPTASPWRGAPAVPDPVPLHLGEVAAAPAEGVFADDLGAFAFEVNATQTPQRPWCNVLANPGFGALLSESGGGNTWALNSRLNQLTAWANDPVGDPPSECFLLQDRRTREVWSLTPSAWAAEGITYEVVHGQGLTTISHRRGPLAVSVSWCVDAETAVKQVRIHLRNHGNGKAHLRITGLVEWMMGEKRSDRASLLSQPYFVSPPGAGLIGLLCTQTEAAGGFGEGTAFFCESNEGVHDPEGMDWTCDRAAFFDRQGQLVLPQRLGQRSGFGLDPCAALSRPVTLRPGAALDQVFLIGYAPSPEAARTLMRQATASNAREREHLTRARWKTLLGATQVATPDPLFDTLVNHWLLYQTVSSRLWAKAGFYQAGGATGYRDQLQDAMALVGADPAILRAQIVLCASRQFEAGDVQHWWHAPGGAGVRTHFSDDLLWLPLATTHYLQATGDKAVLDEAVPFLEGAPLPEGAEDRYDTPGISHQTASVYEHGARAIDHSLPVGAHGLPLMGSGDWNDGMNRVGSEGRGESVWLAWFLCSIVSDWLPLARARGERDRARAWEAALTGWRTALGSEAWDGAWFKRAFFDDGSPLGSATQPEARIDLIAQAWSVLSGQTSPERQRQAMDAVEAQLVDRAHGLIRLLDPPLQHAQPSAGYIQAYPPGVRENGGQYAHAGVWALMAAAVLAQREPGNIATHDTPYRYFTYLSPAHRAAHADWGPRYGVEPYVMAADVYSQPPYEGRGGWSWYTGAAGWLHRAALGSILGLQIGAEDLFFTPCLPSHWPRAELTLLRDGRRMRFVLLRGDAMAALADCGVPNARLLGVGERLRWTDLPQDSCFVVPLPPVA</sequence>
<dbReference type="Proteomes" id="UP001152876">
    <property type="component" value="Unassembled WGS sequence"/>
</dbReference>
<dbReference type="SUPFAM" id="SSF74650">
    <property type="entry name" value="Galactose mutarotase-like"/>
    <property type="match status" value="2"/>
</dbReference>
<feature type="transmembrane region" description="Helical" evidence="3">
    <location>
        <begin position="441"/>
        <end position="464"/>
    </location>
</feature>
<feature type="transmembrane region" description="Helical" evidence="3">
    <location>
        <begin position="412"/>
        <end position="429"/>
    </location>
</feature>
<dbReference type="InterPro" id="IPR037820">
    <property type="entry name" value="GH94N_NdvB"/>
</dbReference>
<dbReference type="PANTHER" id="PTHR37469">
    <property type="entry name" value="CELLOBIONIC ACID PHOSPHORYLASE-RELATED"/>
    <property type="match status" value="1"/>
</dbReference>
<organism evidence="7 8">
    <name type="scientific">Hydrogenophaga taeniospiralis CCUG 15921</name>
    <dbReference type="NCBI Taxonomy" id="1281780"/>
    <lineage>
        <taxon>Bacteria</taxon>
        <taxon>Pseudomonadati</taxon>
        <taxon>Pseudomonadota</taxon>
        <taxon>Betaproteobacteria</taxon>
        <taxon>Burkholderiales</taxon>
        <taxon>Comamonadaceae</taxon>
        <taxon>Hydrogenophaga</taxon>
    </lineage>
</organism>
<dbReference type="GO" id="GO:0016757">
    <property type="term" value="F:glycosyltransferase activity"/>
    <property type="evidence" value="ECO:0007669"/>
    <property type="project" value="UniProtKB-KW"/>
</dbReference>
<feature type="domain" description="Glycoamylase-like" evidence="5">
    <location>
        <begin position="1298"/>
        <end position="1509"/>
    </location>
</feature>
<feature type="domain" description="Glycosyl hydrolase 94 supersandwich" evidence="4">
    <location>
        <begin position="2063"/>
        <end position="2332"/>
    </location>
</feature>
<evidence type="ECO:0000259" key="6">
    <source>
        <dbReference type="Pfam" id="PF17167"/>
    </source>
</evidence>
<dbReference type="InterPro" id="IPR033432">
    <property type="entry name" value="GH94_catalytic"/>
</dbReference>
<dbReference type="SUPFAM" id="SSF53448">
    <property type="entry name" value="Nucleotide-diphospho-sugar transferases"/>
    <property type="match status" value="1"/>
</dbReference>
<evidence type="ECO:0000256" key="1">
    <source>
        <dbReference type="ARBA" id="ARBA00022676"/>
    </source>
</evidence>
<feature type="transmembrane region" description="Helical" evidence="3">
    <location>
        <begin position="817"/>
        <end position="836"/>
    </location>
</feature>
<dbReference type="InterPro" id="IPR037018">
    <property type="entry name" value="GH65_N"/>
</dbReference>
<dbReference type="InterPro" id="IPR012341">
    <property type="entry name" value="6hp_glycosidase-like_sf"/>
</dbReference>
<dbReference type="InterPro" id="IPR008928">
    <property type="entry name" value="6-hairpin_glycosidase_sf"/>
</dbReference>
<feature type="domain" description="Glycosyl hydrolase 94 supersandwich" evidence="4">
    <location>
        <begin position="1561"/>
        <end position="1828"/>
    </location>
</feature>
<dbReference type="EMBL" id="AOGK01000026">
    <property type="protein sequence ID" value="MDG5977789.1"/>
    <property type="molecule type" value="Genomic_DNA"/>
</dbReference>
<dbReference type="InterPro" id="IPR052047">
    <property type="entry name" value="GH94_Enzymes"/>
</dbReference>
<evidence type="ECO:0000259" key="4">
    <source>
        <dbReference type="Pfam" id="PF06165"/>
    </source>
</evidence>
<feature type="transmembrane region" description="Helical" evidence="3">
    <location>
        <begin position="952"/>
        <end position="985"/>
    </location>
</feature>
<comment type="caution">
    <text evidence="7">The sequence shown here is derived from an EMBL/GenBank/DDBJ whole genome shotgun (WGS) entry which is preliminary data.</text>
</comment>
<keyword evidence="3" id="KW-0812">Transmembrane</keyword>
<dbReference type="Pfam" id="PF10091">
    <property type="entry name" value="Glycoamylase"/>
    <property type="match status" value="1"/>
</dbReference>
<dbReference type="Gene3D" id="1.50.10.140">
    <property type="match status" value="2"/>
</dbReference>
<dbReference type="InterPro" id="IPR029044">
    <property type="entry name" value="Nucleotide-diphossugar_trans"/>
</dbReference>
<dbReference type="Pfam" id="PF17167">
    <property type="entry name" value="Glyco_hydro_94"/>
    <property type="match status" value="1"/>
</dbReference>
<keyword evidence="1" id="KW-0328">Glycosyltransferase</keyword>
<gene>
    <name evidence="7" type="ORF">H010_21236</name>
</gene>
<keyword evidence="3" id="KW-1133">Transmembrane helix</keyword>
<accession>A0A9X4NW03</accession>
<dbReference type="PANTHER" id="PTHR37469:SF2">
    <property type="entry name" value="CELLOBIONIC ACID PHOSPHORYLASE"/>
    <property type="match status" value="1"/>
</dbReference>
<dbReference type="GO" id="GO:0005975">
    <property type="term" value="P:carbohydrate metabolic process"/>
    <property type="evidence" value="ECO:0007669"/>
    <property type="project" value="InterPro"/>
</dbReference>
<dbReference type="InterPro" id="IPR010383">
    <property type="entry name" value="Glyco_hydrolase_94_b-supersand"/>
</dbReference>
<feature type="transmembrane region" description="Helical" evidence="3">
    <location>
        <begin position="842"/>
        <end position="862"/>
    </location>
</feature>
<keyword evidence="2" id="KW-0808">Transferase</keyword>
<dbReference type="Gene3D" id="2.70.98.40">
    <property type="entry name" value="Glycoside hydrolase, family 65, N-terminal domain"/>
    <property type="match status" value="2"/>
</dbReference>
<dbReference type="Gene3D" id="1.50.10.10">
    <property type="match status" value="1"/>
</dbReference>
<feature type="domain" description="Glycosyl hydrolase 94 catalytic" evidence="6">
    <location>
        <begin position="2349"/>
        <end position="2780"/>
    </location>
</feature>
<keyword evidence="8" id="KW-1185">Reference proteome</keyword>
<proteinExistence type="predicted"/>
<dbReference type="InterPro" id="IPR011013">
    <property type="entry name" value="Gal_mutarotase_sf_dom"/>
</dbReference>
<dbReference type="SMART" id="SM01068">
    <property type="entry name" value="CBM_X"/>
    <property type="match status" value="2"/>
</dbReference>
<protein>
    <submittedName>
        <fullName evidence="7">Carbohydrate binding protein</fullName>
    </submittedName>
</protein>
<dbReference type="CDD" id="cd11756">
    <property type="entry name" value="GH94N_ChvB_NdvB_1_like"/>
    <property type="match status" value="1"/>
</dbReference>
<evidence type="ECO:0000313" key="8">
    <source>
        <dbReference type="Proteomes" id="UP001152876"/>
    </source>
</evidence>
<evidence type="ECO:0000256" key="2">
    <source>
        <dbReference type="ARBA" id="ARBA00022679"/>
    </source>
</evidence>
<dbReference type="InterPro" id="IPR019282">
    <property type="entry name" value="Glycoamylase-like_cons_dom"/>
</dbReference>
<dbReference type="Pfam" id="PF06165">
    <property type="entry name" value="GH94_b-supersand"/>
    <property type="match status" value="2"/>
</dbReference>
<evidence type="ECO:0000313" key="7">
    <source>
        <dbReference type="EMBL" id="MDG5977789.1"/>
    </source>
</evidence>
<dbReference type="SUPFAM" id="SSF48208">
    <property type="entry name" value="Six-hairpin glycosidases"/>
    <property type="match status" value="1"/>
</dbReference>
<dbReference type="InterPro" id="IPR037824">
    <property type="entry name" value="GH94N_2_NdvB"/>
</dbReference>
<name>A0A9X4NW03_9BURK</name>
<dbReference type="GO" id="GO:0030246">
    <property type="term" value="F:carbohydrate binding"/>
    <property type="evidence" value="ECO:0007669"/>
    <property type="project" value="InterPro"/>
</dbReference>
<keyword evidence="3" id="KW-0472">Membrane</keyword>